<keyword evidence="10" id="KW-0520">NAD</keyword>
<evidence type="ECO:0000256" key="6">
    <source>
        <dbReference type="ARBA" id="ARBA00022679"/>
    </source>
</evidence>
<protein>
    <recommendedName>
        <fullName evidence="10">NAD(P)(+)--arginine ADP-ribosyltransferase</fullName>
        <ecNumber evidence="10">2.4.2.31</ecNumber>
    </recommendedName>
    <alternativeName>
        <fullName evidence="10">Mono(ADP-ribosyl)transferase</fullName>
    </alternativeName>
</protein>
<evidence type="ECO:0000256" key="9">
    <source>
        <dbReference type="ARBA" id="ARBA00047597"/>
    </source>
</evidence>
<dbReference type="InterPro" id="IPR037197">
    <property type="entry name" value="WWE_dom_sf"/>
</dbReference>
<evidence type="ECO:0000256" key="7">
    <source>
        <dbReference type="ARBA" id="ARBA00022695"/>
    </source>
</evidence>
<dbReference type="PANTHER" id="PTHR10339:SF25">
    <property type="entry name" value="SECRETED EXOENZYME S"/>
    <property type="match status" value="1"/>
</dbReference>
<dbReference type="Pfam" id="PF01129">
    <property type="entry name" value="ART"/>
    <property type="match status" value="1"/>
</dbReference>
<dbReference type="AlphaFoldDB" id="A0A815KJU5"/>
<keyword evidence="10" id="KW-0521">NADP</keyword>
<keyword evidence="4" id="KW-0800">Toxin</keyword>
<dbReference type="InterPro" id="IPR004170">
    <property type="entry name" value="WWE_dom"/>
</dbReference>
<feature type="domain" description="WWE" evidence="11">
    <location>
        <begin position="1"/>
        <end position="76"/>
    </location>
</feature>
<dbReference type="Gene3D" id="3.90.176.10">
    <property type="entry name" value="Toxin ADP-ribosyltransferase, Chain A, domain 1"/>
    <property type="match status" value="1"/>
</dbReference>
<dbReference type="GO" id="GO:0090729">
    <property type="term" value="F:toxin activity"/>
    <property type="evidence" value="ECO:0007669"/>
    <property type="project" value="UniProtKB-KW"/>
</dbReference>
<comment type="catalytic activity">
    <reaction evidence="9 10">
        <text>L-arginyl-[protein] + NAD(+) = N(omega)-(ADP-D-ribosyl)-L-arginyl-[protein] + nicotinamide + H(+)</text>
        <dbReference type="Rhea" id="RHEA:19149"/>
        <dbReference type="Rhea" id="RHEA-COMP:10532"/>
        <dbReference type="Rhea" id="RHEA-COMP:15087"/>
        <dbReference type="ChEBI" id="CHEBI:15378"/>
        <dbReference type="ChEBI" id="CHEBI:17154"/>
        <dbReference type="ChEBI" id="CHEBI:29965"/>
        <dbReference type="ChEBI" id="CHEBI:57540"/>
        <dbReference type="ChEBI" id="CHEBI:142554"/>
        <dbReference type="EC" id="2.4.2.31"/>
    </reaction>
</comment>
<gene>
    <name evidence="12" type="ORF">XAT740_LOCUS33930</name>
</gene>
<dbReference type="GO" id="GO:0005576">
    <property type="term" value="C:extracellular region"/>
    <property type="evidence" value="ECO:0007669"/>
    <property type="project" value="UniProtKB-SubCell"/>
</dbReference>
<sequence>MSSSTRIEWMWKSNENPWDSSQEEQWSSYSDVETAMIEEAFQNNLSEILLDNYHINLKKSLQISNSNESNQRPIKRIQRNQRLSGGKLRETRFLPTPIHPETPFADQQLFLSYIGEIFSMFQVQDSNALLETNNRQLMIKKAAEGIMNEGKLLGKQKEAEWISEQLIKVINGTDEQIWQCCAHLYTMESFLYQKLNEYMRLCGDKNHKQLWKNKVQIFGPFAFLLQMLNFSKNYQEFYVYRGANLSDELINKFRNNIGAYLMFPAFTSTSRNREKAQQFGNVLFIIHTSSTSGFDISQFSDYPDEEETLLNADFNFFIRSCSFDQKKNKWIINISSWNDR</sequence>
<dbReference type="GO" id="GO:0003950">
    <property type="term" value="F:NAD+ poly-ADP-ribosyltransferase activity"/>
    <property type="evidence" value="ECO:0007669"/>
    <property type="project" value="TreeGrafter"/>
</dbReference>
<dbReference type="InterPro" id="IPR000768">
    <property type="entry name" value="ART"/>
</dbReference>
<keyword evidence="5 10" id="KW-0328">Glycosyltransferase</keyword>
<dbReference type="GO" id="GO:0106274">
    <property type="term" value="F:NAD+-protein-arginine ADP-ribosyltransferase activity"/>
    <property type="evidence" value="ECO:0007669"/>
    <property type="project" value="UniProtKB-EC"/>
</dbReference>
<keyword evidence="8" id="KW-0843">Virulence</keyword>
<evidence type="ECO:0000256" key="3">
    <source>
        <dbReference type="ARBA" id="ARBA00022525"/>
    </source>
</evidence>
<dbReference type="Gene3D" id="3.30.720.50">
    <property type="match status" value="1"/>
</dbReference>
<accession>A0A815KJU5</accession>
<keyword evidence="3" id="KW-0964">Secreted</keyword>
<evidence type="ECO:0000259" key="11">
    <source>
        <dbReference type="PROSITE" id="PS50918"/>
    </source>
</evidence>
<comment type="caution">
    <text evidence="12">The sequence shown here is derived from an EMBL/GenBank/DDBJ whole genome shotgun (WGS) entry which is preliminary data.</text>
</comment>
<organism evidence="12 13">
    <name type="scientific">Adineta ricciae</name>
    <name type="common">Rotifer</name>
    <dbReference type="NCBI Taxonomy" id="249248"/>
    <lineage>
        <taxon>Eukaryota</taxon>
        <taxon>Metazoa</taxon>
        <taxon>Spiralia</taxon>
        <taxon>Gnathifera</taxon>
        <taxon>Rotifera</taxon>
        <taxon>Eurotatoria</taxon>
        <taxon>Bdelloidea</taxon>
        <taxon>Adinetida</taxon>
        <taxon>Adinetidae</taxon>
        <taxon>Adineta</taxon>
    </lineage>
</organism>
<dbReference type="Pfam" id="PF02825">
    <property type="entry name" value="WWE"/>
    <property type="match status" value="1"/>
</dbReference>
<evidence type="ECO:0000256" key="10">
    <source>
        <dbReference type="RuleBase" id="RU361228"/>
    </source>
</evidence>
<evidence type="ECO:0000256" key="1">
    <source>
        <dbReference type="ARBA" id="ARBA00004613"/>
    </source>
</evidence>
<evidence type="ECO:0000256" key="5">
    <source>
        <dbReference type="ARBA" id="ARBA00022676"/>
    </source>
</evidence>
<evidence type="ECO:0000256" key="4">
    <source>
        <dbReference type="ARBA" id="ARBA00022656"/>
    </source>
</evidence>
<dbReference type="PROSITE" id="PS51996">
    <property type="entry name" value="TR_MART"/>
    <property type="match status" value="1"/>
</dbReference>
<dbReference type="EC" id="2.4.2.31" evidence="10"/>
<evidence type="ECO:0000313" key="12">
    <source>
        <dbReference type="EMBL" id="CAF1397118.1"/>
    </source>
</evidence>
<dbReference type="SUPFAM" id="SSF56399">
    <property type="entry name" value="ADP-ribosylation"/>
    <property type="match status" value="1"/>
</dbReference>
<comment type="subcellular location">
    <subcellularLocation>
        <location evidence="1">Secreted</location>
    </subcellularLocation>
</comment>
<dbReference type="PROSITE" id="PS50918">
    <property type="entry name" value="WWE"/>
    <property type="match status" value="1"/>
</dbReference>
<name>A0A815KJU5_ADIRI</name>
<keyword evidence="13" id="KW-1185">Reference proteome</keyword>
<dbReference type="Proteomes" id="UP000663828">
    <property type="component" value="Unassembled WGS sequence"/>
</dbReference>
<evidence type="ECO:0000313" key="13">
    <source>
        <dbReference type="Proteomes" id="UP000663828"/>
    </source>
</evidence>
<dbReference type="EMBL" id="CAJNOR010003278">
    <property type="protein sequence ID" value="CAF1397118.1"/>
    <property type="molecule type" value="Genomic_DNA"/>
</dbReference>
<dbReference type="GO" id="GO:0016779">
    <property type="term" value="F:nucleotidyltransferase activity"/>
    <property type="evidence" value="ECO:0007669"/>
    <property type="project" value="UniProtKB-KW"/>
</dbReference>
<dbReference type="SUPFAM" id="SSF117839">
    <property type="entry name" value="WWE domain"/>
    <property type="match status" value="1"/>
</dbReference>
<evidence type="ECO:0000256" key="8">
    <source>
        <dbReference type="ARBA" id="ARBA00023026"/>
    </source>
</evidence>
<dbReference type="PANTHER" id="PTHR10339">
    <property type="entry name" value="ADP-RIBOSYLTRANSFERASE"/>
    <property type="match status" value="1"/>
</dbReference>
<keyword evidence="7" id="KW-0548">Nucleotidyltransferase</keyword>
<dbReference type="InterPro" id="IPR050999">
    <property type="entry name" value="ADP-ribosyltransferase_ARG"/>
</dbReference>
<reference evidence="12" key="1">
    <citation type="submission" date="2021-02" db="EMBL/GenBank/DDBJ databases">
        <authorList>
            <person name="Nowell W R."/>
        </authorList>
    </citation>
    <scope>NUCLEOTIDE SEQUENCE</scope>
</reference>
<comment type="similarity">
    <text evidence="2 10">Belongs to the Arg-specific ADP-ribosyltransferase family.</text>
</comment>
<evidence type="ECO:0000256" key="2">
    <source>
        <dbReference type="ARBA" id="ARBA00009558"/>
    </source>
</evidence>
<proteinExistence type="inferred from homology"/>
<keyword evidence="6 10" id="KW-0808">Transferase</keyword>